<sequence length="87" mass="9110">MPNPGRTVFNSNADIIIARADLAVFGPVDVPPAHRCTAQSINLQPKIEAATPSAAAISKPQHRSTRAQIASPASSISAAPQQPMTQR</sequence>
<evidence type="ECO:0000313" key="3">
    <source>
        <dbReference type="Proteomes" id="UP001457282"/>
    </source>
</evidence>
<keyword evidence="3" id="KW-1185">Reference proteome</keyword>
<dbReference type="Proteomes" id="UP001457282">
    <property type="component" value="Unassembled WGS sequence"/>
</dbReference>
<comment type="caution">
    <text evidence="2">The sequence shown here is derived from an EMBL/GenBank/DDBJ whole genome shotgun (WGS) entry which is preliminary data.</text>
</comment>
<gene>
    <name evidence="2" type="ORF">M0R45_019689</name>
</gene>
<dbReference type="AlphaFoldDB" id="A0AAW1X881"/>
<feature type="compositionally biased region" description="Low complexity" evidence="1">
    <location>
        <begin position="67"/>
        <end position="87"/>
    </location>
</feature>
<accession>A0AAW1X881</accession>
<proteinExistence type="predicted"/>
<dbReference type="EMBL" id="JBEDUW010000004">
    <property type="protein sequence ID" value="KAK9932451.1"/>
    <property type="molecule type" value="Genomic_DNA"/>
</dbReference>
<evidence type="ECO:0000313" key="2">
    <source>
        <dbReference type="EMBL" id="KAK9932451.1"/>
    </source>
</evidence>
<feature type="region of interest" description="Disordered" evidence="1">
    <location>
        <begin position="52"/>
        <end position="87"/>
    </location>
</feature>
<evidence type="ECO:0000256" key="1">
    <source>
        <dbReference type="SAM" id="MobiDB-lite"/>
    </source>
</evidence>
<name>A0AAW1X881_RUBAR</name>
<reference evidence="2 3" key="1">
    <citation type="journal article" date="2023" name="G3 (Bethesda)">
        <title>A chromosome-length genome assembly and annotation of blackberry (Rubus argutus, cv. 'Hillquist').</title>
        <authorList>
            <person name="Bruna T."/>
            <person name="Aryal R."/>
            <person name="Dudchenko O."/>
            <person name="Sargent D.J."/>
            <person name="Mead D."/>
            <person name="Buti M."/>
            <person name="Cavallini A."/>
            <person name="Hytonen T."/>
            <person name="Andres J."/>
            <person name="Pham M."/>
            <person name="Weisz D."/>
            <person name="Mascagni F."/>
            <person name="Usai G."/>
            <person name="Natali L."/>
            <person name="Bassil N."/>
            <person name="Fernandez G.E."/>
            <person name="Lomsadze A."/>
            <person name="Armour M."/>
            <person name="Olukolu B."/>
            <person name="Poorten T."/>
            <person name="Britton C."/>
            <person name="Davik J."/>
            <person name="Ashrafi H."/>
            <person name="Aiden E.L."/>
            <person name="Borodovsky M."/>
            <person name="Worthington M."/>
        </authorList>
    </citation>
    <scope>NUCLEOTIDE SEQUENCE [LARGE SCALE GENOMIC DNA]</scope>
    <source>
        <strain evidence="2">PI 553951</strain>
    </source>
</reference>
<protein>
    <submittedName>
        <fullName evidence="2">Uncharacterized protein</fullName>
    </submittedName>
</protein>
<organism evidence="2 3">
    <name type="scientific">Rubus argutus</name>
    <name type="common">Southern blackberry</name>
    <dbReference type="NCBI Taxonomy" id="59490"/>
    <lineage>
        <taxon>Eukaryota</taxon>
        <taxon>Viridiplantae</taxon>
        <taxon>Streptophyta</taxon>
        <taxon>Embryophyta</taxon>
        <taxon>Tracheophyta</taxon>
        <taxon>Spermatophyta</taxon>
        <taxon>Magnoliopsida</taxon>
        <taxon>eudicotyledons</taxon>
        <taxon>Gunneridae</taxon>
        <taxon>Pentapetalae</taxon>
        <taxon>rosids</taxon>
        <taxon>fabids</taxon>
        <taxon>Rosales</taxon>
        <taxon>Rosaceae</taxon>
        <taxon>Rosoideae</taxon>
        <taxon>Rosoideae incertae sedis</taxon>
        <taxon>Rubus</taxon>
    </lineage>
</organism>